<dbReference type="EMBL" id="HBFQ01059476">
    <property type="protein sequence ID" value="CAD8867745.1"/>
    <property type="molecule type" value="Transcribed_RNA"/>
</dbReference>
<feature type="compositionally biased region" description="Polar residues" evidence="1">
    <location>
        <begin position="7"/>
        <end position="17"/>
    </location>
</feature>
<evidence type="ECO:0000256" key="1">
    <source>
        <dbReference type="SAM" id="MobiDB-lite"/>
    </source>
</evidence>
<protein>
    <submittedName>
        <fullName evidence="2">Uncharacterized protein</fullName>
    </submittedName>
</protein>
<organism evidence="2">
    <name type="scientific">Noctiluca scintillans</name>
    <name type="common">Sea sparkle</name>
    <name type="synonym">Red tide dinoflagellate</name>
    <dbReference type="NCBI Taxonomy" id="2966"/>
    <lineage>
        <taxon>Eukaryota</taxon>
        <taxon>Sar</taxon>
        <taxon>Alveolata</taxon>
        <taxon>Dinophyceae</taxon>
        <taxon>Noctilucales</taxon>
        <taxon>Noctilucaceae</taxon>
        <taxon>Noctiluca</taxon>
    </lineage>
</organism>
<accession>A0A7S1AXP9</accession>
<reference evidence="2" key="1">
    <citation type="submission" date="2021-01" db="EMBL/GenBank/DDBJ databases">
        <authorList>
            <person name="Corre E."/>
            <person name="Pelletier E."/>
            <person name="Niang G."/>
            <person name="Scheremetjew M."/>
            <person name="Finn R."/>
            <person name="Kale V."/>
            <person name="Holt S."/>
            <person name="Cochrane G."/>
            <person name="Meng A."/>
            <person name="Brown T."/>
            <person name="Cohen L."/>
        </authorList>
    </citation>
    <scope>NUCLEOTIDE SEQUENCE</scope>
</reference>
<evidence type="ECO:0000313" key="2">
    <source>
        <dbReference type="EMBL" id="CAD8867745.1"/>
    </source>
</evidence>
<feature type="region of interest" description="Disordered" evidence="1">
    <location>
        <begin position="1"/>
        <end position="53"/>
    </location>
</feature>
<name>A0A7S1AXP9_NOCSC</name>
<gene>
    <name evidence="2" type="ORF">NSCI0253_LOCUS42100</name>
</gene>
<dbReference type="AlphaFoldDB" id="A0A7S1AXP9"/>
<proteinExistence type="predicted"/>
<sequence length="128" mass="13547">MGISLGSAVSTSSTQVNMVKKPRRTKLALESDRPPTSDSARPQSREVPKISARTKAASFGRSLVDMDLRTSSDPSCVRPLSSDDAFRKHLSRKVSSPAASGGFLPMLQPGSLGSTVSWGSAAVTPRIF</sequence>